<sequence>MSTVAQKPHIIVFANEKGGTGKSTTAVHVAIALQARGARVAAFDLDHRQRTMGRYLDNRAETQKRTGRELPIPRHATHDGETLERFEDVFAALSEGSDFLVIDTPGRDDRFARLAAERGDTLVTPMNDSFVDFDLIGQVDPDTYKVTRPSFYAELIWDARKTRAKTDGSTIDWVVLRNRVQHIEARNMRRVSEALDQLSKRVGFRIIPGLGERVIYRELFPKGLTMLDAGEFGGMGLSHVAARQELREMMAALALPEPTQQNATLPLFAA</sequence>
<dbReference type="CDD" id="cd02042">
    <property type="entry name" value="ParAB_family"/>
    <property type="match status" value="1"/>
</dbReference>
<comment type="caution">
    <text evidence="1">The sequence shown here is derived from an EMBL/GenBank/DDBJ whole genome shotgun (WGS) entry which is preliminary data.</text>
</comment>
<evidence type="ECO:0000313" key="1">
    <source>
        <dbReference type="EMBL" id="MFC3578926.1"/>
    </source>
</evidence>
<dbReference type="Pfam" id="PF09140">
    <property type="entry name" value="MipZ"/>
    <property type="match status" value="1"/>
</dbReference>
<evidence type="ECO:0000313" key="2">
    <source>
        <dbReference type="Proteomes" id="UP001595713"/>
    </source>
</evidence>
<dbReference type="EMBL" id="JBHRXP010000001">
    <property type="protein sequence ID" value="MFC3578926.1"/>
    <property type="molecule type" value="Genomic_DNA"/>
</dbReference>
<organism evidence="1 2">
    <name type="scientific">Sphingomonas hylomeconis</name>
    <dbReference type="NCBI Taxonomy" id="1395958"/>
    <lineage>
        <taxon>Bacteria</taxon>
        <taxon>Pseudomonadati</taxon>
        <taxon>Pseudomonadota</taxon>
        <taxon>Alphaproteobacteria</taxon>
        <taxon>Sphingomonadales</taxon>
        <taxon>Sphingomonadaceae</taxon>
        <taxon>Sphingomonas</taxon>
    </lineage>
</organism>
<protein>
    <submittedName>
        <fullName evidence="1">Division plane positioning ATPase MipZ</fullName>
    </submittedName>
</protein>
<keyword evidence="2" id="KW-1185">Reference proteome</keyword>
<dbReference type="InterPro" id="IPR027417">
    <property type="entry name" value="P-loop_NTPase"/>
</dbReference>
<dbReference type="RefSeq" id="WP_261293676.1">
    <property type="nucleotide sequence ID" value="NZ_JANQBK010000004.1"/>
</dbReference>
<dbReference type="Proteomes" id="UP001595713">
    <property type="component" value="Unassembled WGS sequence"/>
</dbReference>
<accession>A0ABV7SQ81</accession>
<dbReference type="InterPro" id="IPR015223">
    <property type="entry name" value="MipZ"/>
</dbReference>
<dbReference type="Gene3D" id="3.40.50.300">
    <property type="entry name" value="P-loop containing nucleotide triphosphate hydrolases"/>
    <property type="match status" value="1"/>
</dbReference>
<dbReference type="PANTHER" id="PTHR13696">
    <property type="entry name" value="P-LOOP CONTAINING NUCLEOSIDE TRIPHOSPHATE HYDROLASE"/>
    <property type="match status" value="1"/>
</dbReference>
<name>A0ABV7SQ81_9SPHN</name>
<proteinExistence type="predicted"/>
<dbReference type="SUPFAM" id="SSF52540">
    <property type="entry name" value="P-loop containing nucleoside triphosphate hydrolases"/>
    <property type="match status" value="1"/>
</dbReference>
<dbReference type="InterPro" id="IPR050678">
    <property type="entry name" value="DNA_Partitioning_ATPase"/>
</dbReference>
<gene>
    <name evidence="1" type="ORF">ACFONA_02010</name>
</gene>
<reference evidence="2" key="1">
    <citation type="journal article" date="2019" name="Int. J. Syst. Evol. Microbiol.">
        <title>The Global Catalogue of Microorganisms (GCM) 10K type strain sequencing project: providing services to taxonomists for standard genome sequencing and annotation.</title>
        <authorList>
            <consortium name="The Broad Institute Genomics Platform"/>
            <consortium name="The Broad Institute Genome Sequencing Center for Infectious Disease"/>
            <person name="Wu L."/>
            <person name="Ma J."/>
        </authorList>
    </citation>
    <scope>NUCLEOTIDE SEQUENCE [LARGE SCALE GENOMIC DNA]</scope>
    <source>
        <strain evidence="2">KCTC 42739</strain>
    </source>
</reference>
<dbReference type="PANTHER" id="PTHR13696:SF96">
    <property type="entry name" value="COBQ_COBB_MIND_PARA NUCLEOTIDE BINDING DOMAIN-CONTAINING PROTEIN"/>
    <property type="match status" value="1"/>
</dbReference>